<name>A0A2H3BA02_9AGAR</name>
<accession>A0A2H3BA02</accession>
<dbReference type="AlphaFoldDB" id="A0A2H3BA02"/>
<evidence type="ECO:0000313" key="2">
    <source>
        <dbReference type="Proteomes" id="UP000218334"/>
    </source>
</evidence>
<reference evidence="2" key="1">
    <citation type="journal article" date="2017" name="Nat. Ecol. Evol.">
        <title>Genome expansion and lineage-specific genetic innovations in the forest pathogenic fungi Armillaria.</title>
        <authorList>
            <person name="Sipos G."/>
            <person name="Prasanna A.N."/>
            <person name="Walter M.C."/>
            <person name="O'Connor E."/>
            <person name="Balint B."/>
            <person name="Krizsan K."/>
            <person name="Kiss B."/>
            <person name="Hess J."/>
            <person name="Varga T."/>
            <person name="Slot J."/>
            <person name="Riley R."/>
            <person name="Boka B."/>
            <person name="Rigling D."/>
            <person name="Barry K."/>
            <person name="Lee J."/>
            <person name="Mihaltcheva S."/>
            <person name="LaButti K."/>
            <person name="Lipzen A."/>
            <person name="Waldron R."/>
            <person name="Moloney N.M."/>
            <person name="Sperisen C."/>
            <person name="Kredics L."/>
            <person name="Vagvoelgyi C."/>
            <person name="Patrignani A."/>
            <person name="Fitzpatrick D."/>
            <person name="Nagy I."/>
            <person name="Doyle S."/>
            <person name="Anderson J.B."/>
            <person name="Grigoriev I.V."/>
            <person name="Gueldener U."/>
            <person name="Muensterkoetter M."/>
            <person name="Nagy L.G."/>
        </authorList>
    </citation>
    <scope>NUCLEOTIDE SEQUENCE [LARGE SCALE GENOMIC DNA]</scope>
    <source>
        <strain evidence="2">28-4</strain>
    </source>
</reference>
<sequence length="87" mass="9783">MPDVTFRSTTKVIDYAFATTVPVPGETLSEGAWLRWYIKELTDLSFTDAQAASALWHLRVLLAPPTDLLQLALVLKVVRNLIRRPCT</sequence>
<proteinExistence type="predicted"/>
<dbReference type="EMBL" id="KZ293484">
    <property type="protein sequence ID" value="PBK60673.1"/>
    <property type="molecule type" value="Genomic_DNA"/>
</dbReference>
<organism evidence="1 2">
    <name type="scientific">Armillaria solidipes</name>
    <dbReference type="NCBI Taxonomy" id="1076256"/>
    <lineage>
        <taxon>Eukaryota</taxon>
        <taxon>Fungi</taxon>
        <taxon>Dikarya</taxon>
        <taxon>Basidiomycota</taxon>
        <taxon>Agaricomycotina</taxon>
        <taxon>Agaricomycetes</taxon>
        <taxon>Agaricomycetidae</taxon>
        <taxon>Agaricales</taxon>
        <taxon>Marasmiineae</taxon>
        <taxon>Physalacriaceae</taxon>
        <taxon>Armillaria</taxon>
    </lineage>
</organism>
<evidence type="ECO:0000313" key="1">
    <source>
        <dbReference type="EMBL" id="PBK60673.1"/>
    </source>
</evidence>
<dbReference type="Proteomes" id="UP000218334">
    <property type="component" value="Unassembled WGS sequence"/>
</dbReference>
<protein>
    <submittedName>
        <fullName evidence="1">Uncharacterized protein</fullName>
    </submittedName>
</protein>
<gene>
    <name evidence="1" type="ORF">ARMSODRAFT_965972</name>
</gene>
<keyword evidence="2" id="KW-1185">Reference proteome</keyword>